<dbReference type="Pfam" id="PF02493">
    <property type="entry name" value="MORN"/>
    <property type="match status" value="2"/>
</dbReference>
<dbReference type="Gene3D" id="3.30.457.10">
    <property type="entry name" value="Copper amine oxidase-like, N-terminal domain"/>
    <property type="match status" value="1"/>
</dbReference>
<accession>A0ABR7T5U1</accession>
<name>A0ABR7T5U1_HELCL</name>
<dbReference type="RefSeq" id="WP_188041575.1">
    <property type="nucleotide sequence ID" value="NZ_JACVHF010000027.1"/>
</dbReference>
<evidence type="ECO:0000256" key="1">
    <source>
        <dbReference type="ARBA" id="ARBA00022737"/>
    </source>
</evidence>
<evidence type="ECO:0000313" key="5">
    <source>
        <dbReference type="Proteomes" id="UP000617402"/>
    </source>
</evidence>
<dbReference type="PANTHER" id="PTHR43215">
    <property type="entry name" value="RADIAL SPOKE HEAD 1 HOMOLOG"/>
    <property type="match status" value="1"/>
</dbReference>
<dbReference type="InterPro" id="IPR012854">
    <property type="entry name" value="Cu_amine_oxidase-like_N"/>
</dbReference>
<evidence type="ECO:0000259" key="3">
    <source>
        <dbReference type="Pfam" id="PF07833"/>
    </source>
</evidence>
<proteinExistence type="predicted"/>
<keyword evidence="1" id="KW-0677">Repeat</keyword>
<feature type="compositionally biased region" description="Low complexity" evidence="2">
    <location>
        <begin position="235"/>
        <end position="246"/>
    </location>
</feature>
<keyword evidence="5" id="KW-1185">Reference proteome</keyword>
<reference evidence="4 5" key="1">
    <citation type="submission" date="2020-07" db="EMBL/GenBank/DDBJ databases">
        <title>Draft whole-genome sequence of Heliobacterium chlorum DSM 3682, type strain.</title>
        <authorList>
            <person name="Kyndt J.A."/>
            <person name="Meyer T.E."/>
            <person name="Imhoff J.F."/>
        </authorList>
    </citation>
    <scope>NUCLEOTIDE SEQUENCE [LARGE SCALE GENOMIC DNA]</scope>
    <source>
        <strain evidence="4 5">DSM 3682</strain>
    </source>
</reference>
<dbReference type="Gene3D" id="2.20.110.10">
    <property type="entry name" value="Histone H3 K4-specific methyltransferase SET7/9 N-terminal domain"/>
    <property type="match status" value="1"/>
</dbReference>
<feature type="region of interest" description="Disordered" evidence="2">
    <location>
        <begin position="235"/>
        <end position="261"/>
    </location>
</feature>
<evidence type="ECO:0000313" key="4">
    <source>
        <dbReference type="EMBL" id="MBC9786148.1"/>
    </source>
</evidence>
<dbReference type="Pfam" id="PF07833">
    <property type="entry name" value="Cu_amine_oxidN1"/>
    <property type="match status" value="1"/>
</dbReference>
<protein>
    <recommendedName>
        <fullName evidence="3">Copper amine oxidase-like N-terminal domain-containing protein</fullName>
    </recommendedName>
</protein>
<comment type="caution">
    <text evidence="4">The sequence shown here is derived from an EMBL/GenBank/DDBJ whole genome shotgun (WGS) entry which is preliminary data.</text>
</comment>
<dbReference type="SMART" id="SM00698">
    <property type="entry name" value="MORN"/>
    <property type="match status" value="2"/>
</dbReference>
<evidence type="ECO:0000256" key="2">
    <source>
        <dbReference type="SAM" id="MobiDB-lite"/>
    </source>
</evidence>
<organism evidence="4 5">
    <name type="scientific">Heliobacterium chlorum</name>
    <dbReference type="NCBI Taxonomy" id="2698"/>
    <lineage>
        <taxon>Bacteria</taxon>
        <taxon>Bacillati</taxon>
        <taxon>Bacillota</taxon>
        <taxon>Clostridia</taxon>
        <taxon>Eubacteriales</taxon>
        <taxon>Heliobacteriaceae</taxon>
        <taxon>Heliobacterium</taxon>
    </lineage>
</organism>
<dbReference type="InterPro" id="IPR036582">
    <property type="entry name" value="Mao_N_sf"/>
</dbReference>
<dbReference type="InterPro" id="IPR003409">
    <property type="entry name" value="MORN"/>
</dbReference>
<feature type="domain" description="Copper amine oxidase-like N-terminal" evidence="3">
    <location>
        <begin position="114"/>
        <end position="219"/>
    </location>
</feature>
<gene>
    <name evidence="4" type="ORF">H1S01_16915</name>
</gene>
<sequence length="386" mass="42603">MDVSLSSIESQADEMFAWFLGTMTYEDGSKYLGDFKNGYRDGWGTYRWYNGDWYEGDWKKGLEDGQGTFTSADGKVQKGTFRSGEYVDTVSKNPNPAGTGQVDKTAPKRIDFSKGKSKQEPQVINGRTFVPMRVLFEALGAKVNWNAEKQSIVAVKGNNSIELYLDQNKVLFNGQEKEIEGAPFKVETPEGGVTYVPLRVAAEALGADVHYDDPSKKVTFGDFYFYLGGNGQPASSGSTENSSKSSGAEGDNGNAVKETPKADFTGASGSFSLTIYKGYKFTSQEVVESGREADLNFIDSRSYTGVANLTAKAIKEFDSRPEVSSITTQEMSSWKDYVLAPTPGYFYVAQANDGRSYLLTLKSFENQGKAMSYWQVTFDYEEIDVK</sequence>
<dbReference type="PANTHER" id="PTHR43215:SF14">
    <property type="entry name" value="RADIAL SPOKE HEAD 1 HOMOLOG"/>
    <property type="match status" value="1"/>
</dbReference>
<dbReference type="SUPFAM" id="SSF55383">
    <property type="entry name" value="Copper amine oxidase, domain N"/>
    <property type="match status" value="1"/>
</dbReference>
<dbReference type="SUPFAM" id="SSF82185">
    <property type="entry name" value="Histone H3 K4-specific methyltransferase SET7/9 N-terminal domain"/>
    <property type="match status" value="1"/>
</dbReference>
<dbReference type="Proteomes" id="UP000617402">
    <property type="component" value="Unassembled WGS sequence"/>
</dbReference>
<dbReference type="EMBL" id="JACVHF010000027">
    <property type="protein sequence ID" value="MBC9786148.1"/>
    <property type="molecule type" value="Genomic_DNA"/>
</dbReference>